<sequence length="366" mass="40164">MDTIYMKKALELAKLGIGYTSPNPLVGAVIVKNNRIIGEGYHAYYGSSHAEINAFDHAKEDVSNATMYVTLEPCSHYGKTPPCAHAIVKKNIKKVVIATTDPNPLVSGKGIQILQDHGIEVITGVLEEESKKMNEIFIKYITTKRPFFILKTAMTLDGKIASYTGNSRWISNESSRKFVHQLRHLVSGIMVGIGTVLKDDPLLTTRLDTKKSLNPTRIIVDTHGRTPLDSKIMQTSKDVKTIIATTNLSDHKKLKAMENMGATIIITPIKEGKVDLPYLLDILGERKIDSILLEGGSTLNYSALNEKVVDKIISFIAPKIIGGSTAKTPIGGEGIPCMKDAILLKNLQVSSFEDDLMIEAYVRKGT</sequence>
<comment type="function">
    <text evidence="1 14">Converts 2,5-diamino-6-(ribosylamino)-4(3h)-pyrimidinone 5'-phosphate into 5-amino-6-(ribosylamino)-2,4(1h,3h)-pyrimidinedione 5'-phosphate.</text>
</comment>
<dbReference type="FunFam" id="3.40.140.10:FF:000025">
    <property type="entry name" value="Riboflavin biosynthesis protein RibD"/>
    <property type="match status" value="1"/>
</dbReference>
<dbReference type="InterPro" id="IPR050765">
    <property type="entry name" value="Riboflavin_Biosynth_HTPR"/>
</dbReference>
<dbReference type="SUPFAM" id="SSF53927">
    <property type="entry name" value="Cytidine deaminase-like"/>
    <property type="match status" value="1"/>
</dbReference>
<feature type="binding site" evidence="16">
    <location>
        <position position="222"/>
    </location>
    <ligand>
        <name>NADP(+)</name>
        <dbReference type="ChEBI" id="CHEBI:58349"/>
    </ligand>
</feature>
<keyword evidence="10 14" id="KW-0560">Oxidoreductase</keyword>
<comment type="caution">
    <text evidence="19">The sequence shown here is derived from an EMBL/GenBank/DDBJ whole genome shotgun (WGS) entry which is preliminary data.</text>
</comment>
<dbReference type="InterPro" id="IPR024072">
    <property type="entry name" value="DHFR-like_dom_sf"/>
</dbReference>
<evidence type="ECO:0000256" key="16">
    <source>
        <dbReference type="PIRSR" id="PIRSR006769-2"/>
    </source>
</evidence>
<feature type="binding site" evidence="16">
    <location>
        <position position="294"/>
    </location>
    <ligand>
        <name>substrate</name>
    </ligand>
</feature>
<keyword evidence="11" id="KW-0511">Multifunctional enzyme</keyword>
<dbReference type="GO" id="GO:0008703">
    <property type="term" value="F:5-amino-6-(5-phosphoribosylamino)uracil reductase activity"/>
    <property type="evidence" value="ECO:0007669"/>
    <property type="project" value="UniProtKB-EC"/>
</dbReference>
<reference evidence="19 20" key="1">
    <citation type="submission" date="2019-03" db="EMBL/GenBank/DDBJ databases">
        <title>Genomic Encyclopedia of Type Strains, Phase IV (KMG-IV): sequencing the most valuable type-strain genomes for metagenomic binning, comparative biology and taxonomic classification.</title>
        <authorList>
            <person name="Goeker M."/>
        </authorList>
    </citation>
    <scope>NUCLEOTIDE SEQUENCE [LARGE SCALE GENOMIC DNA]</scope>
    <source>
        <strain evidence="19 20">DSM 102940</strain>
    </source>
</reference>
<evidence type="ECO:0000256" key="17">
    <source>
        <dbReference type="PIRSR" id="PIRSR006769-3"/>
    </source>
</evidence>
<dbReference type="AlphaFoldDB" id="A0A4R2L4E1"/>
<dbReference type="Pfam" id="PF01872">
    <property type="entry name" value="RibD_C"/>
    <property type="match status" value="1"/>
</dbReference>
<dbReference type="EC" id="3.5.4.26" evidence="14"/>
<evidence type="ECO:0000313" key="19">
    <source>
        <dbReference type="EMBL" id="TCO78706.1"/>
    </source>
</evidence>
<dbReference type="EC" id="1.1.1.193" evidence="14"/>
<dbReference type="InterPro" id="IPR002734">
    <property type="entry name" value="RibDG_C"/>
</dbReference>
<dbReference type="PIRSF" id="PIRSF006769">
    <property type="entry name" value="RibD"/>
    <property type="match status" value="1"/>
</dbReference>
<feature type="active site" description="Proton donor" evidence="15">
    <location>
        <position position="51"/>
    </location>
</feature>
<evidence type="ECO:0000256" key="15">
    <source>
        <dbReference type="PIRSR" id="PIRSR006769-1"/>
    </source>
</evidence>
<dbReference type="GO" id="GO:0008835">
    <property type="term" value="F:diaminohydroxyphosphoribosylaminopyrimidine deaminase activity"/>
    <property type="evidence" value="ECO:0007669"/>
    <property type="project" value="UniProtKB-EC"/>
</dbReference>
<organism evidence="19 20">
    <name type="scientific">Marinisporobacter balticus</name>
    <dbReference type="NCBI Taxonomy" id="2018667"/>
    <lineage>
        <taxon>Bacteria</taxon>
        <taxon>Bacillati</taxon>
        <taxon>Bacillota</taxon>
        <taxon>Clostridia</taxon>
        <taxon>Peptostreptococcales</taxon>
        <taxon>Thermotaleaceae</taxon>
        <taxon>Marinisporobacter</taxon>
    </lineage>
</organism>
<feature type="binding site" evidence="17">
    <location>
        <position position="83"/>
    </location>
    <ligand>
        <name>Zn(2+)</name>
        <dbReference type="ChEBI" id="CHEBI:29105"/>
        <note>catalytic</note>
    </ligand>
</feature>
<dbReference type="GO" id="GO:0050661">
    <property type="term" value="F:NADP binding"/>
    <property type="evidence" value="ECO:0007669"/>
    <property type="project" value="InterPro"/>
</dbReference>
<feature type="binding site" evidence="17">
    <location>
        <position position="49"/>
    </location>
    <ligand>
        <name>Zn(2+)</name>
        <dbReference type="ChEBI" id="CHEBI:29105"/>
        <note>catalytic</note>
    </ligand>
</feature>
<dbReference type="UniPathway" id="UPA00275">
    <property type="reaction ID" value="UER00401"/>
</dbReference>
<dbReference type="CDD" id="cd01284">
    <property type="entry name" value="Riboflavin_deaminase-reductase"/>
    <property type="match status" value="1"/>
</dbReference>
<dbReference type="InterPro" id="IPR011549">
    <property type="entry name" value="RibD_C"/>
</dbReference>
<dbReference type="NCBIfam" id="TIGR00227">
    <property type="entry name" value="ribD_Cterm"/>
    <property type="match status" value="1"/>
</dbReference>
<evidence type="ECO:0000256" key="1">
    <source>
        <dbReference type="ARBA" id="ARBA00002151"/>
    </source>
</evidence>
<keyword evidence="20" id="KW-1185">Reference proteome</keyword>
<dbReference type="InterPro" id="IPR004794">
    <property type="entry name" value="Eubact_RibD"/>
</dbReference>
<dbReference type="PROSITE" id="PS51747">
    <property type="entry name" value="CYT_DCMP_DEAMINASES_2"/>
    <property type="match status" value="1"/>
</dbReference>
<dbReference type="GO" id="GO:0009231">
    <property type="term" value="P:riboflavin biosynthetic process"/>
    <property type="evidence" value="ECO:0007669"/>
    <property type="project" value="UniProtKB-UniPathway"/>
</dbReference>
<dbReference type="Pfam" id="PF00383">
    <property type="entry name" value="dCMP_cyt_deam_1"/>
    <property type="match status" value="1"/>
</dbReference>
<evidence type="ECO:0000256" key="13">
    <source>
        <dbReference type="ARBA" id="ARBA00049886"/>
    </source>
</evidence>
<evidence type="ECO:0000256" key="8">
    <source>
        <dbReference type="ARBA" id="ARBA00022833"/>
    </source>
</evidence>
<dbReference type="Gene3D" id="3.40.140.10">
    <property type="entry name" value="Cytidine Deaminase, domain 2"/>
    <property type="match status" value="1"/>
</dbReference>
<evidence type="ECO:0000256" key="3">
    <source>
        <dbReference type="ARBA" id="ARBA00004910"/>
    </source>
</evidence>
<dbReference type="Gene3D" id="3.40.430.10">
    <property type="entry name" value="Dihydrofolate Reductase, subunit A"/>
    <property type="match status" value="1"/>
</dbReference>
<comment type="similarity">
    <text evidence="5 14">In the C-terminal section; belongs to the HTP reductase family.</text>
</comment>
<feature type="domain" description="CMP/dCMP-type deaminase" evidence="18">
    <location>
        <begin position="1"/>
        <end position="122"/>
    </location>
</feature>
<dbReference type="PANTHER" id="PTHR38011">
    <property type="entry name" value="DIHYDROFOLATE REDUCTASE FAMILY PROTEIN (AFU_ORTHOLOGUE AFUA_8G06820)"/>
    <property type="match status" value="1"/>
</dbReference>
<dbReference type="OrthoDB" id="9800865at2"/>
<comment type="catalytic activity">
    <reaction evidence="12 14">
        <text>5-amino-6-(5-phospho-D-ribitylamino)uracil + NADP(+) = 5-amino-6-(5-phospho-D-ribosylamino)uracil + NADPH + H(+)</text>
        <dbReference type="Rhea" id="RHEA:17845"/>
        <dbReference type="ChEBI" id="CHEBI:15378"/>
        <dbReference type="ChEBI" id="CHEBI:57783"/>
        <dbReference type="ChEBI" id="CHEBI:58349"/>
        <dbReference type="ChEBI" id="CHEBI:58421"/>
        <dbReference type="ChEBI" id="CHEBI:58453"/>
        <dbReference type="EC" id="1.1.1.193"/>
    </reaction>
</comment>
<keyword evidence="6 14" id="KW-0479">Metal-binding</keyword>
<keyword evidence="8 14" id="KW-0862">Zinc</keyword>
<feature type="binding site" evidence="16">
    <location>
        <position position="203"/>
    </location>
    <ligand>
        <name>substrate</name>
    </ligand>
</feature>
<evidence type="ECO:0000256" key="5">
    <source>
        <dbReference type="ARBA" id="ARBA00007417"/>
    </source>
</evidence>
<evidence type="ECO:0000256" key="9">
    <source>
        <dbReference type="ARBA" id="ARBA00022857"/>
    </source>
</evidence>
<dbReference type="EMBL" id="SLWV01000004">
    <property type="protein sequence ID" value="TCO78706.1"/>
    <property type="molecule type" value="Genomic_DNA"/>
</dbReference>
<evidence type="ECO:0000256" key="14">
    <source>
        <dbReference type="PIRNR" id="PIRNR006769"/>
    </source>
</evidence>
<dbReference type="SUPFAM" id="SSF53597">
    <property type="entry name" value="Dihydrofolate reductase-like"/>
    <property type="match status" value="1"/>
</dbReference>
<comment type="cofactor">
    <cofactor evidence="14 17">
        <name>Zn(2+)</name>
        <dbReference type="ChEBI" id="CHEBI:29105"/>
    </cofactor>
    <text evidence="14 17">Binds 1 zinc ion.</text>
</comment>
<dbReference type="InterPro" id="IPR016193">
    <property type="entry name" value="Cytidine_deaminase-like"/>
</dbReference>
<gene>
    <name evidence="19" type="ORF">EV214_10490</name>
</gene>
<evidence type="ECO:0000259" key="18">
    <source>
        <dbReference type="PROSITE" id="PS51747"/>
    </source>
</evidence>
<evidence type="ECO:0000256" key="4">
    <source>
        <dbReference type="ARBA" id="ARBA00005259"/>
    </source>
</evidence>
<comment type="similarity">
    <text evidence="4 14">In the N-terminal section; belongs to the cytidine and deoxycytidylate deaminase family.</text>
</comment>
<dbReference type="Proteomes" id="UP000294919">
    <property type="component" value="Unassembled WGS sequence"/>
</dbReference>
<keyword evidence="14" id="KW-0686">Riboflavin biosynthesis</keyword>
<evidence type="ECO:0000256" key="12">
    <source>
        <dbReference type="ARBA" id="ARBA00049861"/>
    </source>
</evidence>
<keyword evidence="7 14" id="KW-0378">Hydrolase</keyword>
<feature type="binding site" evidence="16">
    <location>
        <position position="153"/>
    </location>
    <ligand>
        <name>NADP(+)</name>
        <dbReference type="ChEBI" id="CHEBI:58349"/>
    </ligand>
</feature>
<evidence type="ECO:0000256" key="11">
    <source>
        <dbReference type="ARBA" id="ARBA00023268"/>
    </source>
</evidence>
<accession>A0A4R2L4E1</accession>
<feature type="binding site" evidence="16">
    <location>
        <position position="183"/>
    </location>
    <ligand>
        <name>substrate</name>
    </ligand>
</feature>
<comment type="pathway">
    <text evidence="2 14">Cofactor biosynthesis; riboflavin biosynthesis; 5-amino-6-(D-ribitylamino)uracil from GTP: step 2/4.</text>
</comment>
<protein>
    <recommendedName>
        <fullName evidence="14">Riboflavin biosynthesis protein RibD</fullName>
    </recommendedName>
    <domain>
        <recommendedName>
            <fullName evidence="14">Diaminohydroxyphosphoribosylaminopyrimidine deaminase</fullName>
            <shortName evidence="14">DRAP deaminase</shortName>
            <ecNumber evidence="14">3.5.4.26</ecNumber>
        </recommendedName>
        <alternativeName>
            <fullName evidence="14">Riboflavin-specific deaminase</fullName>
        </alternativeName>
    </domain>
    <domain>
        <recommendedName>
            <fullName evidence="14">5-amino-6-(5-phosphoribosylamino)uracil reductase</fullName>
            <ecNumber evidence="14">1.1.1.193</ecNumber>
        </recommendedName>
        <alternativeName>
            <fullName evidence="14">HTP reductase</fullName>
        </alternativeName>
    </domain>
</protein>
<feature type="binding site" evidence="16">
    <location>
        <position position="167"/>
    </location>
    <ligand>
        <name>substrate</name>
    </ligand>
</feature>
<dbReference type="NCBIfam" id="TIGR00326">
    <property type="entry name" value="eubact_ribD"/>
    <property type="match status" value="1"/>
</dbReference>
<comment type="pathway">
    <text evidence="3 14">Cofactor biosynthesis; riboflavin biosynthesis; 5-amino-6-(D-ribitylamino)uracil from GTP: step 3/4.</text>
</comment>
<feature type="binding site" evidence="16">
    <location>
        <position position="199"/>
    </location>
    <ligand>
        <name>NADP(+)</name>
        <dbReference type="ChEBI" id="CHEBI:58349"/>
    </ligand>
</feature>
<feature type="binding site" evidence="16">
    <location>
        <begin position="296"/>
        <end position="302"/>
    </location>
    <ligand>
        <name>NADP(+)</name>
        <dbReference type="ChEBI" id="CHEBI:58349"/>
    </ligand>
</feature>
<evidence type="ECO:0000256" key="7">
    <source>
        <dbReference type="ARBA" id="ARBA00022801"/>
    </source>
</evidence>
<evidence type="ECO:0000313" key="20">
    <source>
        <dbReference type="Proteomes" id="UP000294919"/>
    </source>
</evidence>
<name>A0A4R2L4E1_9FIRM</name>
<feature type="binding site" evidence="17">
    <location>
        <position position="74"/>
    </location>
    <ligand>
        <name>Zn(2+)</name>
        <dbReference type="ChEBI" id="CHEBI:29105"/>
        <note>catalytic</note>
    </ligand>
</feature>
<feature type="binding site" evidence="16">
    <location>
        <position position="206"/>
    </location>
    <ligand>
        <name>substrate</name>
    </ligand>
</feature>
<comment type="catalytic activity">
    <reaction evidence="13 14">
        <text>2,5-diamino-6-hydroxy-4-(5-phosphoribosylamino)-pyrimidine + H2O + H(+) = 5-amino-6-(5-phospho-D-ribosylamino)uracil + NH4(+)</text>
        <dbReference type="Rhea" id="RHEA:21868"/>
        <dbReference type="ChEBI" id="CHEBI:15377"/>
        <dbReference type="ChEBI" id="CHEBI:15378"/>
        <dbReference type="ChEBI" id="CHEBI:28938"/>
        <dbReference type="ChEBI" id="CHEBI:58453"/>
        <dbReference type="ChEBI" id="CHEBI:58614"/>
        <dbReference type="EC" id="3.5.4.26"/>
    </reaction>
</comment>
<keyword evidence="9 14" id="KW-0521">NADP</keyword>
<dbReference type="InterPro" id="IPR002125">
    <property type="entry name" value="CMP_dCMP_dom"/>
</dbReference>
<proteinExistence type="inferred from homology"/>
<evidence type="ECO:0000256" key="10">
    <source>
        <dbReference type="ARBA" id="ARBA00023002"/>
    </source>
</evidence>
<feature type="binding site" evidence="16">
    <location>
        <position position="169"/>
    </location>
    <ligand>
        <name>NADP(+)</name>
        <dbReference type="ChEBI" id="CHEBI:58349"/>
    </ligand>
</feature>
<evidence type="ECO:0000256" key="2">
    <source>
        <dbReference type="ARBA" id="ARBA00004882"/>
    </source>
</evidence>
<dbReference type="PANTHER" id="PTHR38011:SF7">
    <property type="entry name" value="2,5-DIAMINO-6-RIBOSYLAMINO-4(3H)-PYRIMIDINONE 5'-PHOSPHATE REDUCTASE"/>
    <property type="match status" value="1"/>
</dbReference>
<dbReference type="GO" id="GO:0046872">
    <property type="term" value="F:metal ion binding"/>
    <property type="evidence" value="ECO:0007669"/>
    <property type="project" value="UniProtKB-KW"/>
</dbReference>
<dbReference type="RefSeq" id="WP_132243218.1">
    <property type="nucleotide sequence ID" value="NZ_SLWV01000004.1"/>
</dbReference>
<feature type="binding site" evidence="16">
    <location>
        <position position="195"/>
    </location>
    <ligand>
        <name>NADP(+)</name>
        <dbReference type="ChEBI" id="CHEBI:58349"/>
    </ligand>
</feature>
<evidence type="ECO:0000256" key="6">
    <source>
        <dbReference type="ARBA" id="ARBA00022723"/>
    </source>
</evidence>